<feature type="region of interest" description="Disordered" evidence="8">
    <location>
        <begin position="32"/>
        <end position="58"/>
    </location>
</feature>
<reference evidence="9" key="1">
    <citation type="journal article" date="2023" name="Mol. Phylogenet. Evol.">
        <title>Genome-scale phylogeny and comparative genomics of the fungal order Sordariales.</title>
        <authorList>
            <person name="Hensen N."/>
            <person name="Bonometti L."/>
            <person name="Westerberg I."/>
            <person name="Brannstrom I.O."/>
            <person name="Guillou S."/>
            <person name="Cros-Aarteil S."/>
            <person name="Calhoun S."/>
            <person name="Haridas S."/>
            <person name="Kuo A."/>
            <person name="Mondo S."/>
            <person name="Pangilinan J."/>
            <person name="Riley R."/>
            <person name="LaButti K."/>
            <person name="Andreopoulos B."/>
            <person name="Lipzen A."/>
            <person name="Chen C."/>
            <person name="Yan M."/>
            <person name="Daum C."/>
            <person name="Ng V."/>
            <person name="Clum A."/>
            <person name="Steindorff A."/>
            <person name="Ohm R.A."/>
            <person name="Martin F."/>
            <person name="Silar P."/>
            <person name="Natvig D.O."/>
            <person name="Lalanne C."/>
            <person name="Gautier V."/>
            <person name="Ament-Velasquez S.L."/>
            <person name="Kruys A."/>
            <person name="Hutchinson M.I."/>
            <person name="Powell A.J."/>
            <person name="Barry K."/>
            <person name="Miller A.N."/>
            <person name="Grigoriev I.V."/>
            <person name="Debuchy R."/>
            <person name="Gladieux P."/>
            <person name="Hiltunen Thoren M."/>
            <person name="Johannesson H."/>
        </authorList>
    </citation>
    <scope>NUCLEOTIDE SEQUENCE</scope>
    <source>
        <strain evidence="9">CBS 168.71</strain>
    </source>
</reference>
<dbReference type="SUPFAM" id="SSF54762">
    <property type="entry name" value="Signal recognition particle alu RNA binding heterodimer, SRP9/14"/>
    <property type="match status" value="1"/>
</dbReference>
<dbReference type="PANTHER" id="PTHR12013">
    <property type="entry name" value="SIGNAL RECOGNITION PARTICLE 14 KD PROTEIN"/>
    <property type="match status" value="1"/>
</dbReference>
<evidence type="ECO:0000313" key="9">
    <source>
        <dbReference type="EMBL" id="KAK3301499.1"/>
    </source>
</evidence>
<evidence type="ECO:0000256" key="5">
    <source>
        <dbReference type="ARBA" id="ARBA00023135"/>
    </source>
</evidence>
<gene>
    <name evidence="9" type="ORF">B0H64DRAFT_40004</name>
</gene>
<protein>
    <recommendedName>
        <fullName evidence="7">Signal recognition particle subunit SRP14</fullName>
    </recommendedName>
    <alternativeName>
        <fullName evidence="7">Signal recognition particle 14 kDa protein</fullName>
    </alternativeName>
</protein>
<keyword evidence="5 7" id="KW-0733">Signal recognition particle</keyword>
<dbReference type="AlphaFoldDB" id="A0AAE0HS89"/>
<dbReference type="EMBL" id="JAUEPN010000001">
    <property type="protein sequence ID" value="KAK3301499.1"/>
    <property type="molecule type" value="Genomic_DNA"/>
</dbReference>
<dbReference type="InterPro" id="IPR003210">
    <property type="entry name" value="Signal_recog_particle_SRP14"/>
</dbReference>
<evidence type="ECO:0000256" key="7">
    <source>
        <dbReference type="RuleBase" id="RU368100"/>
    </source>
</evidence>
<dbReference type="RefSeq" id="XP_062665013.1">
    <property type="nucleotide sequence ID" value="XM_062804034.1"/>
</dbReference>
<keyword evidence="10" id="KW-1185">Reference proteome</keyword>
<keyword evidence="4 7" id="KW-0694">RNA-binding</keyword>
<feature type="region of interest" description="Disordered" evidence="8">
    <location>
        <begin position="113"/>
        <end position="143"/>
    </location>
</feature>
<keyword evidence="3 7" id="KW-0963">Cytoplasm</keyword>
<dbReference type="GO" id="GO:0008312">
    <property type="term" value="F:7S RNA binding"/>
    <property type="evidence" value="ECO:0007669"/>
    <property type="project" value="UniProtKB-UniRule"/>
</dbReference>
<evidence type="ECO:0000256" key="2">
    <source>
        <dbReference type="ARBA" id="ARBA00010349"/>
    </source>
</evidence>
<dbReference type="InterPro" id="IPR009018">
    <property type="entry name" value="Signal_recog_particle_SRP9/14"/>
</dbReference>
<name>A0AAE0HS89_9PEZI</name>
<evidence type="ECO:0000256" key="3">
    <source>
        <dbReference type="ARBA" id="ARBA00022490"/>
    </source>
</evidence>
<dbReference type="GO" id="GO:0006614">
    <property type="term" value="P:SRP-dependent cotranslational protein targeting to membrane"/>
    <property type="evidence" value="ECO:0007669"/>
    <property type="project" value="UniProtKB-UniRule"/>
</dbReference>
<comment type="similarity">
    <text evidence="2 7">Belongs to the SRP14 family.</text>
</comment>
<dbReference type="GO" id="GO:0030942">
    <property type="term" value="F:endoplasmic reticulum signal peptide binding"/>
    <property type="evidence" value="ECO:0007669"/>
    <property type="project" value="UniProtKB-UniRule"/>
</dbReference>
<evidence type="ECO:0000256" key="4">
    <source>
        <dbReference type="ARBA" id="ARBA00022884"/>
    </source>
</evidence>
<dbReference type="GO" id="GO:0005786">
    <property type="term" value="C:signal recognition particle, endoplasmic reticulum targeting"/>
    <property type="evidence" value="ECO:0007669"/>
    <property type="project" value="UniProtKB-UniRule"/>
</dbReference>
<comment type="subcellular location">
    <subcellularLocation>
        <location evidence="1 7">Cytoplasm</location>
    </subcellularLocation>
</comment>
<feature type="compositionally biased region" description="Basic residues" evidence="8">
    <location>
        <begin position="115"/>
        <end position="128"/>
    </location>
</feature>
<evidence type="ECO:0000256" key="6">
    <source>
        <dbReference type="ARBA" id="ARBA00023274"/>
    </source>
</evidence>
<dbReference type="Pfam" id="PF02290">
    <property type="entry name" value="SRP14"/>
    <property type="match status" value="1"/>
</dbReference>
<dbReference type="GeneID" id="87840982"/>
<accession>A0AAE0HS89</accession>
<organism evidence="9 10">
    <name type="scientific">Chaetomium fimeti</name>
    <dbReference type="NCBI Taxonomy" id="1854472"/>
    <lineage>
        <taxon>Eukaryota</taxon>
        <taxon>Fungi</taxon>
        <taxon>Dikarya</taxon>
        <taxon>Ascomycota</taxon>
        <taxon>Pezizomycotina</taxon>
        <taxon>Sordariomycetes</taxon>
        <taxon>Sordariomycetidae</taxon>
        <taxon>Sordariales</taxon>
        <taxon>Chaetomiaceae</taxon>
        <taxon>Chaetomium</taxon>
    </lineage>
</organism>
<dbReference type="Gene3D" id="3.30.720.10">
    <property type="entry name" value="Signal recognition particle alu RNA binding heterodimer, srp9/1"/>
    <property type="match status" value="1"/>
</dbReference>
<comment type="function">
    <text evidence="7">Component of the signal recognition particle (SRP) complex, a ribonucleoprotein complex that mediates the cotranslational targeting of secretory and membrane proteins to the endoplasmic reticulum (ER).</text>
</comment>
<comment type="subunit">
    <text evidence="7">Component of a fungal signal recognition particle (SRP) complex that consists of a 7SL RNA molecule (scR1) and at least six protein subunits: SRP72, SRP68, SRP54, SEC65, SRP21 and SRP14.</text>
</comment>
<sequence>MGHLTHDEFFTKLADVFTTRRTKAHGAVFLTQKRLSHNTNQQPTPSDPSSADPLADLHPAQPLPLLVRATNGKGKADRAAKVKLSTVVEPDALEGFYARYAEVCKAGMTALKPRDRTKRKAKAKKRKGGAGAGAGAAAVAAAA</sequence>
<evidence type="ECO:0000256" key="1">
    <source>
        <dbReference type="ARBA" id="ARBA00004496"/>
    </source>
</evidence>
<evidence type="ECO:0000256" key="8">
    <source>
        <dbReference type="SAM" id="MobiDB-lite"/>
    </source>
</evidence>
<comment type="caution">
    <text evidence="9">The sequence shown here is derived from an EMBL/GenBank/DDBJ whole genome shotgun (WGS) entry which is preliminary data.</text>
</comment>
<evidence type="ECO:0000313" key="10">
    <source>
        <dbReference type="Proteomes" id="UP001278766"/>
    </source>
</evidence>
<feature type="compositionally biased region" description="Polar residues" evidence="8">
    <location>
        <begin position="37"/>
        <end position="49"/>
    </location>
</feature>
<dbReference type="Proteomes" id="UP001278766">
    <property type="component" value="Unassembled WGS sequence"/>
</dbReference>
<keyword evidence="6 7" id="KW-0687">Ribonucleoprotein</keyword>
<reference evidence="9" key="2">
    <citation type="submission" date="2023-06" db="EMBL/GenBank/DDBJ databases">
        <authorList>
            <consortium name="Lawrence Berkeley National Laboratory"/>
            <person name="Haridas S."/>
            <person name="Hensen N."/>
            <person name="Bonometti L."/>
            <person name="Westerberg I."/>
            <person name="Brannstrom I.O."/>
            <person name="Guillou S."/>
            <person name="Cros-Aarteil S."/>
            <person name="Calhoun S."/>
            <person name="Kuo A."/>
            <person name="Mondo S."/>
            <person name="Pangilinan J."/>
            <person name="Riley R."/>
            <person name="Labutti K."/>
            <person name="Andreopoulos B."/>
            <person name="Lipzen A."/>
            <person name="Chen C."/>
            <person name="Yanf M."/>
            <person name="Daum C."/>
            <person name="Ng V."/>
            <person name="Clum A."/>
            <person name="Steindorff A."/>
            <person name="Ohm R."/>
            <person name="Martin F."/>
            <person name="Silar P."/>
            <person name="Natvig D."/>
            <person name="Lalanne C."/>
            <person name="Gautier V."/>
            <person name="Ament-Velasquez S.L."/>
            <person name="Kruys A."/>
            <person name="Hutchinson M.I."/>
            <person name="Powell A.J."/>
            <person name="Barry K."/>
            <person name="Miller A.N."/>
            <person name="Grigoriev I.V."/>
            <person name="Debuchy R."/>
            <person name="Gladieux P."/>
            <person name="Thoren M.H."/>
            <person name="Johannesson H."/>
        </authorList>
    </citation>
    <scope>NUCLEOTIDE SEQUENCE</scope>
    <source>
        <strain evidence="9">CBS 168.71</strain>
    </source>
</reference>
<proteinExistence type="inferred from homology"/>